<name>A0ABT7PS69_9BACT</name>
<gene>
    <name evidence="1" type="ORF">QTN89_28035</name>
</gene>
<evidence type="ECO:0000313" key="2">
    <source>
        <dbReference type="Proteomes" id="UP001239462"/>
    </source>
</evidence>
<dbReference type="Proteomes" id="UP001239462">
    <property type="component" value="Unassembled WGS sequence"/>
</dbReference>
<sequence length="73" mass="8318">MAFKFEVRHHGNHDKLGLATMLQAFADEEWVAEHMTAEQAAFSVIDRFSRIVKSELELVEVIAKPPTSADYTR</sequence>
<keyword evidence="2" id="KW-1185">Reference proteome</keyword>
<accession>A0ABT7PS69</accession>
<reference evidence="1 2" key="1">
    <citation type="submission" date="2023-06" db="EMBL/GenBank/DDBJ databases">
        <title>Roseiconus lacunae JC819 isolated from Gulf of Mannar region, Tamil Nadu.</title>
        <authorList>
            <person name="Pk S."/>
            <person name="Ch S."/>
            <person name="Ch V.R."/>
        </authorList>
    </citation>
    <scope>NUCLEOTIDE SEQUENCE [LARGE SCALE GENOMIC DNA]</scope>
    <source>
        <strain evidence="1 2">JC819</strain>
    </source>
</reference>
<organism evidence="1 2">
    <name type="scientific">Roseiconus lacunae</name>
    <dbReference type="NCBI Taxonomy" id="2605694"/>
    <lineage>
        <taxon>Bacteria</taxon>
        <taxon>Pseudomonadati</taxon>
        <taxon>Planctomycetota</taxon>
        <taxon>Planctomycetia</taxon>
        <taxon>Pirellulales</taxon>
        <taxon>Pirellulaceae</taxon>
        <taxon>Roseiconus</taxon>
    </lineage>
</organism>
<evidence type="ECO:0000313" key="1">
    <source>
        <dbReference type="EMBL" id="MDM4019337.1"/>
    </source>
</evidence>
<proteinExistence type="predicted"/>
<protein>
    <submittedName>
        <fullName evidence="1">Uncharacterized protein</fullName>
    </submittedName>
</protein>
<dbReference type="RefSeq" id="WP_289167459.1">
    <property type="nucleotide sequence ID" value="NZ_JASZZN010000037.1"/>
</dbReference>
<comment type="caution">
    <text evidence="1">The sequence shown here is derived from an EMBL/GenBank/DDBJ whole genome shotgun (WGS) entry which is preliminary data.</text>
</comment>
<dbReference type="EMBL" id="JASZZN010000037">
    <property type="protein sequence ID" value="MDM4019337.1"/>
    <property type="molecule type" value="Genomic_DNA"/>
</dbReference>